<dbReference type="PROSITE" id="PS51071">
    <property type="entry name" value="HTH_RPIR"/>
    <property type="match status" value="1"/>
</dbReference>
<accession>A0A7G9B2Z6</accession>
<dbReference type="GO" id="GO:0003677">
    <property type="term" value="F:DNA binding"/>
    <property type="evidence" value="ECO:0007669"/>
    <property type="project" value="UniProtKB-KW"/>
</dbReference>
<dbReference type="KEGG" id="ohi:H8790_10790"/>
<protein>
    <submittedName>
        <fullName evidence="6">MurR/RpiR family transcriptional regulator</fullName>
    </submittedName>
</protein>
<proteinExistence type="predicted"/>
<dbReference type="CDD" id="cd05013">
    <property type="entry name" value="SIS_RpiR"/>
    <property type="match status" value="1"/>
</dbReference>
<dbReference type="SUPFAM" id="SSF53697">
    <property type="entry name" value="SIS domain"/>
    <property type="match status" value="1"/>
</dbReference>
<dbReference type="EMBL" id="CP060490">
    <property type="protein sequence ID" value="QNL43927.1"/>
    <property type="molecule type" value="Genomic_DNA"/>
</dbReference>
<evidence type="ECO:0000256" key="2">
    <source>
        <dbReference type="ARBA" id="ARBA00023125"/>
    </source>
</evidence>
<keyword evidence="3" id="KW-0804">Transcription</keyword>
<evidence type="ECO:0000259" key="5">
    <source>
        <dbReference type="PROSITE" id="PS51464"/>
    </source>
</evidence>
<evidence type="ECO:0000313" key="6">
    <source>
        <dbReference type="EMBL" id="QNL43927.1"/>
    </source>
</evidence>
<dbReference type="InterPro" id="IPR009057">
    <property type="entry name" value="Homeodomain-like_sf"/>
</dbReference>
<feature type="domain" description="HTH rpiR-type" evidence="4">
    <location>
        <begin position="2"/>
        <end position="78"/>
    </location>
</feature>
<dbReference type="Pfam" id="PF01418">
    <property type="entry name" value="HTH_6"/>
    <property type="match status" value="1"/>
</dbReference>
<dbReference type="InterPro" id="IPR000281">
    <property type="entry name" value="HTH_RpiR"/>
</dbReference>
<feature type="domain" description="SIS" evidence="5">
    <location>
        <begin position="125"/>
        <end position="274"/>
    </location>
</feature>
<dbReference type="PANTHER" id="PTHR30514">
    <property type="entry name" value="GLUCOKINASE"/>
    <property type="match status" value="1"/>
</dbReference>
<dbReference type="InterPro" id="IPR046348">
    <property type="entry name" value="SIS_dom_sf"/>
</dbReference>
<evidence type="ECO:0000313" key="7">
    <source>
        <dbReference type="Proteomes" id="UP000515960"/>
    </source>
</evidence>
<evidence type="ECO:0000256" key="1">
    <source>
        <dbReference type="ARBA" id="ARBA00023015"/>
    </source>
</evidence>
<evidence type="ECO:0000256" key="3">
    <source>
        <dbReference type="ARBA" id="ARBA00023163"/>
    </source>
</evidence>
<dbReference type="InterPro" id="IPR035472">
    <property type="entry name" value="RpiR-like_SIS"/>
</dbReference>
<dbReference type="GO" id="GO:1901135">
    <property type="term" value="P:carbohydrate derivative metabolic process"/>
    <property type="evidence" value="ECO:0007669"/>
    <property type="project" value="InterPro"/>
</dbReference>
<dbReference type="InterPro" id="IPR036388">
    <property type="entry name" value="WH-like_DNA-bd_sf"/>
</dbReference>
<gene>
    <name evidence="6" type="ORF">H8790_10790</name>
</gene>
<reference evidence="6 7" key="1">
    <citation type="submission" date="2020-08" db="EMBL/GenBank/DDBJ databases">
        <authorList>
            <person name="Liu C."/>
            <person name="Sun Q."/>
        </authorList>
    </citation>
    <scope>NUCLEOTIDE SEQUENCE [LARGE SCALE GENOMIC DNA]</scope>
    <source>
        <strain evidence="6 7">NSJ-62</strain>
    </source>
</reference>
<keyword evidence="7" id="KW-1185">Reference proteome</keyword>
<dbReference type="SUPFAM" id="SSF46689">
    <property type="entry name" value="Homeodomain-like"/>
    <property type="match status" value="1"/>
</dbReference>
<dbReference type="GO" id="GO:0003700">
    <property type="term" value="F:DNA-binding transcription factor activity"/>
    <property type="evidence" value="ECO:0007669"/>
    <property type="project" value="InterPro"/>
</dbReference>
<dbReference type="Gene3D" id="1.10.10.10">
    <property type="entry name" value="Winged helix-like DNA-binding domain superfamily/Winged helix DNA-binding domain"/>
    <property type="match status" value="1"/>
</dbReference>
<organism evidence="6 7">
    <name type="scientific">Oscillibacter hominis</name>
    <dbReference type="NCBI Taxonomy" id="2763056"/>
    <lineage>
        <taxon>Bacteria</taxon>
        <taxon>Bacillati</taxon>
        <taxon>Bacillota</taxon>
        <taxon>Clostridia</taxon>
        <taxon>Eubacteriales</taxon>
        <taxon>Oscillospiraceae</taxon>
        <taxon>Oscillibacter</taxon>
    </lineage>
</organism>
<evidence type="ECO:0000259" key="4">
    <source>
        <dbReference type="PROSITE" id="PS51071"/>
    </source>
</evidence>
<dbReference type="PROSITE" id="PS51464">
    <property type="entry name" value="SIS"/>
    <property type="match status" value="1"/>
</dbReference>
<dbReference type="Pfam" id="PF01380">
    <property type="entry name" value="SIS"/>
    <property type="match status" value="1"/>
</dbReference>
<dbReference type="PANTHER" id="PTHR30514:SF18">
    <property type="entry name" value="RPIR-FAMILY TRANSCRIPTIONAL REGULATOR"/>
    <property type="match status" value="1"/>
</dbReference>
<dbReference type="Gene3D" id="3.40.50.10490">
    <property type="entry name" value="Glucose-6-phosphate isomerase like protein, domain 1"/>
    <property type="match status" value="1"/>
</dbReference>
<sequence>MQQLLKTIQSSYSTLPQAQKAVAEYIVGHYQDIPFLSVTSMAKEIGVSDTTIIKHCMQLGFSGFGDFKRTVTEYVQTQSNWHDRLEQHLTEIEDQDVYSKVYHSEIGNIKNTLENSLNRQNYDRLLNSLDQAENIYIMGFRSSSILARFLSLSLGQLGYRTYPITPEAGDYYELACRMTPKDLLISISFSRYMSDAVIIAEAAAKKGVPHVAFADTMLSPVAAHSDYSFICAVESYNNAPSLAGGFVLISTILTGCAQRHPEEAKSYMLQVEEFLGGHGLLYPLQPREH</sequence>
<dbReference type="InterPro" id="IPR047640">
    <property type="entry name" value="RpiR-like"/>
</dbReference>
<dbReference type="InterPro" id="IPR001347">
    <property type="entry name" value="SIS_dom"/>
</dbReference>
<dbReference type="AlphaFoldDB" id="A0A7G9B2Z6"/>
<dbReference type="Proteomes" id="UP000515960">
    <property type="component" value="Chromosome"/>
</dbReference>
<keyword evidence="2" id="KW-0238">DNA-binding</keyword>
<dbReference type="GO" id="GO:0097367">
    <property type="term" value="F:carbohydrate derivative binding"/>
    <property type="evidence" value="ECO:0007669"/>
    <property type="project" value="InterPro"/>
</dbReference>
<dbReference type="RefSeq" id="WP_187332507.1">
    <property type="nucleotide sequence ID" value="NZ_CP060490.1"/>
</dbReference>
<keyword evidence="1" id="KW-0805">Transcription regulation</keyword>
<name>A0A7G9B2Z6_9FIRM</name>